<evidence type="ECO:0000313" key="3">
    <source>
        <dbReference type="Proteomes" id="UP001177003"/>
    </source>
</evidence>
<dbReference type="Proteomes" id="UP001177003">
    <property type="component" value="Chromosome 4"/>
</dbReference>
<reference evidence="2" key="1">
    <citation type="submission" date="2023-04" db="EMBL/GenBank/DDBJ databases">
        <authorList>
            <person name="Vijverberg K."/>
            <person name="Xiong W."/>
            <person name="Schranz E."/>
        </authorList>
    </citation>
    <scope>NUCLEOTIDE SEQUENCE</scope>
</reference>
<name>A0AA35YZF9_LACSI</name>
<protein>
    <submittedName>
        <fullName evidence="2">Uncharacterized protein</fullName>
    </submittedName>
</protein>
<evidence type="ECO:0000313" key="2">
    <source>
        <dbReference type="EMBL" id="CAI9282859.1"/>
    </source>
</evidence>
<feature type="transmembrane region" description="Helical" evidence="1">
    <location>
        <begin position="32"/>
        <end position="49"/>
    </location>
</feature>
<dbReference type="AlphaFoldDB" id="A0AA35YZF9"/>
<organism evidence="2 3">
    <name type="scientific">Lactuca saligna</name>
    <name type="common">Willowleaf lettuce</name>
    <dbReference type="NCBI Taxonomy" id="75948"/>
    <lineage>
        <taxon>Eukaryota</taxon>
        <taxon>Viridiplantae</taxon>
        <taxon>Streptophyta</taxon>
        <taxon>Embryophyta</taxon>
        <taxon>Tracheophyta</taxon>
        <taxon>Spermatophyta</taxon>
        <taxon>Magnoliopsida</taxon>
        <taxon>eudicotyledons</taxon>
        <taxon>Gunneridae</taxon>
        <taxon>Pentapetalae</taxon>
        <taxon>asterids</taxon>
        <taxon>campanulids</taxon>
        <taxon>Asterales</taxon>
        <taxon>Asteraceae</taxon>
        <taxon>Cichorioideae</taxon>
        <taxon>Cichorieae</taxon>
        <taxon>Lactucinae</taxon>
        <taxon>Lactuca</taxon>
    </lineage>
</organism>
<keyword evidence="3" id="KW-1185">Reference proteome</keyword>
<evidence type="ECO:0000256" key="1">
    <source>
        <dbReference type="SAM" id="Phobius"/>
    </source>
</evidence>
<sequence length="119" mass="13828">MPPAGDHRLLHSRKPGFKEVNEEEKRQMVGNVFTKVMFVILIQICWMLVKKNEPNKEIRYSRKEGDSFVLNSALLKLQSSCNFIPVLGELVAKDRDSYQYLVESVRRFPPKKLYVIESG</sequence>
<keyword evidence="1" id="KW-0812">Transmembrane</keyword>
<proteinExistence type="predicted"/>
<gene>
    <name evidence="2" type="ORF">LSALG_LOCUS22481</name>
</gene>
<keyword evidence="1" id="KW-0472">Membrane</keyword>
<accession>A0AA35YZF9</accession>
<dbReference type="EMBL" id="OX465080">
    <property type="protein sequence ID" value="CAI9282859.1"/>
    <property type="molecule type" value="Genomic_DNA"/>
</dbReference>
<keyword evidence="1" id="KW-1133">Transmembrane helix</keyword>
<dbReference type="Pfam" id="PF01209">
    <property type="entry name" value="Ubie_methyltran"/>
    <property type="match status" value="1"/>
</dbReference>